<name>A0ABY4H6D1_9BACI</name>
<keyword evidence="1" id="KW-0472">Membrane</keyword>
<dbReference type="EMBL" id="CP095074">
    <property type="protein sequence ID" value="UOQ95147.1"/>
    <property type="molecule type" value="Genomic_DNA"/>
</dbReference>
<keyword evidence="3" id="KW-1185">Reference proteome</keyword>
<organism evidence="2 3">
    <name type="scientific">Halobacillus shinanisalinarum</name>
    <dbReference type="NCBI Taxonomy" id="2932258"/>
    <lineage>
        <taxon>Bacteria</taxon>
        <taxon>Bacillati</taxon>
        <taxon>Bacillota</taxon>
        <taxon>Bacilli</taxon>
        <taxon>Bacillales</taxon>
        <taxon>Bacillaceae</taxon>
        <taxon>Halobacillus</taxon>
    </lineage>
</organism>
<dbReference type="Proteomes" id="UP000831880">
    <property type="component" value="Chromosome"/>
</dbReference>
<keyword evidence="1" id="KW-0812">Transmembrane</keyword>
<evidence type="ECO:0000313" key="2">
    <source>
        <dbReference type="EMBL" id="UOQ95147.1"/>
    </source>
</evidence>
<protein>
    <submittedName>
        <fullName evidence="2">Holin-like toxin</fullName>
    </submittedName>
</protein>
<reference evidence="2 3" key="1">
    <citation type="submission" date="2022-04" db="EMBL/GenBank/DDBJ databases">
        <title>Halobacillus sp. isolated from saltern.</title>
        <authorList>
            <person name="Won M."/>
            <person name="Lee C.-M."/>
            <person name="Woen H.-Y."/>
            <person name="Kwon S.-W."/>
        </authorList>
    </citation>
    <scope>NUCLEOTIDE SEQUENCE [LARGE SCALE GENOMIC DNA]</scope>
    <source>
        <strain evidence="2 3">SSTM10-2</strain>
    </source>
</reference>
<gene>
    <name evidence="2" type="ORF">MUO14_09580</name>
</gene>
<proteinExistence type="predicted"/>
<feature type="transmembrane region" description="Helical" evidence="1">
    <location>
        <begin position="6"/>
        <end position="28"/>
    </location>
</feature>
<evidence type="ECO:0000313" key="3">
    <source>
        <dbReference type="Proteomes" id="UP000831880"/>
    </source>
</evidence>
<accession>A0ABY4H6D1</accession>
<evidence type="ECO:0000256" key="1">
    <source>
        <dbReference type="SAM" id="Phobius"/>
    </source>
</evidence>
<keyword evidence="1" id="KW-1133">Transmembrane helix</keyword>
<dbReference type="InterPro" id="IPR031616">
    <property type="entry name" value="BsrE-like"/>
</dbReference>
<dbReference type="RefSeq" id="WP_244755000.1">
    <property type="nucleotide sequence ID" value="NZ_CP095074.1"/>
</dbReference>
<dbReference type="Pfam" id="PF16935">
    <property type="entry name" value="Hol_Tox"/>
    <property type="match status" value="1"/>
</dbReference>
<sequence length="32" mass="3568">MSIYESLMVMIAFSTLVVSIIALIVAILRIKK</sequence>